<dbReference type="GO" id="GO:0006351">
    <property type="term" value="P:DNA-templated transcription"/>
    <property type="evidence" value="ECO:0007669"/>
    <property type="project" value="InterPro"/>
</dbReference>
<dbReference type="Pfam" id="PF04082">
    <property type="entry name" value="Fungal_trans"/>
    <property type="match status" value="1"/>
</dbReference>
<proteinExistence type="predicted"/>
<feature type="domain" description="Xylanolytic transcriptional activator regulatory" evidence="2">
    <location>
        <begin position="205"/>
        <end position="401"/>
    </location>
</feature>
<keyword evidence="1" id="KW-0539">Nucleus</keyword>
<accession>A0AAN8A1I9</accession>
<gene>
    <name evidence="3" type="ORF">LTR97_006186</name>
</gene>
<evidence type="ECO:0000313" key="3">
    <source>
        <dbReference type="EMBL" id="KAK5700052.1"/>
    </source>
</evidence>
<evidence type="ECO:0000313" key="4">
    <source>
        <dbReference type="Proteomes" id="UP001310594"/>
    </source>
</evidence>
<name>A0AAN8A1I9_9PEZI</name>
<dbReference type="GO" id="GO:0003677">
    <property type="term" value="F:DNA binding"/>
    <property type="evidence" value="ECO:0007669"/>
    <property type="project" value="InterPro"/>
</dbReference>
<dbReference type="AlphaFoldDB" id="A0AAN8A1I9"/>
<dbReference type="EMBL" id="JAVRQU010000008">
    <property type="protein sequence ID" value="KAK5700052.1"/>
    <property type="molecule type" value="Genomic_DNA"/>
</dbReference>
<dbReference type="CDD" id="cd12148">
    <property type="entry name" value="fungal_TF_MHR"/>
    <property type="match status" value="1"/>
</dbReference>
<organism evidence="3 4">
    <name type="scientific">Elasticomyces elasticus</name>
    <dbReference type="NCBI Taxonomy" id="574655"/>
    <lineage>
        <taxon>Eukaryota</taxon>
        <taxon>Fungi</taxon>
        <taxon>Dikarya</taxon>
        <taxon>Ascomycota</taxon>
        <taxon>Pezizomycotina</taxon>
        <taxon>Dothideomycetes</taxon>
        <taxon>Dothideomycetidae</taxon>
        <taxon>Mycosphaerellales</taxon>
        <taxon>Teratosphaeriaceae</taxon>
        <taxon>Elasticomyces</taxon>
    </lineage>
</organism>
<dbReference type="GO" id="GO:0003700">
    <property type="term" value="F:DNA-binding transcription factor activity"/>
    <property type="evidence" value="ECO:0007669"/>
    <property type="project" value="InterPro"/>
</dbReference>
<sequence>MPLPRNNPHRGLRPYNARFARVPSRAPRLVRERREDESSNDLLERIARLEALVSATRDHASTSSADRVTTAQAPTLSAALIIGTRLAAAQDQIPIDVPAVIATDYESLDSHSNFPGSVVQHTNDIGLVGHPGLFDSVTASDGPLARSYLPPADEAFVLLQEFLHDFNSKIPLIAPEHIYALMRDCYSGAAGDSHTAWVLTYMAIGIAHRLRAMSIFQVPDDMSRADWYLDKCLARLPDLIMQEPSIQLVQAVLGIAILVQTSSRSDKAAIYVSMALHFMQTLGYHDTATRSDTSLQEREEKYVFWIAFFMDTDMSLSSIRQGTQDLSEIGVSLPDAQNKDWWSECHCSVGPGVNIFALHTGLAVIQAEALERLFSVKSRQLSDTVLESTYLDMLDRLQAWRRLNVDMAVQEVFKSMFRSDVVHLIILEAAYFRTLFQLHAARLLGGLGSRPHTLSSDSMRAIVELDDGYYYVDAKRLLELCALVSGTHISTTWISVQATLAALCTVLGPYCRERRSSPSFAEGNALAADLSLCEESLSRLELATAQVEDPPWGAAVAVCLEMLEQAKAHASGSY</sequence>
<reference evidence="3" key="1">
    <citation type="submission" date="2023-08" db="EMBL/GenBank/DDBJ databases">
        <title>Black Yeasts Isolated from many extreme environments.</title>
        <authorList>
            <person name="Coleine C."/>
            <person name="Stajich J.E."/>
            <person name="Selbmann L."/>
        </authorList>
    </citation>
    <scope>NUCLEOTIDE SEQUENCE</scope>
    <source>
        <strain evidence="3">CCFEE 5810</strain>
    </source>
</reference>
<comment type="caution">
    <text evidence="3">The sequence shown here is derived from an EMBL/GenBank/DDBJ whole genome shotgun (WGS) entry which is preliminary data.</text>
</comment>
<evidence type="ECO:0000259" key="2">
    <source>
        <dbReference type="Pfam" id="PF04082"/>
    </source>
</evidence>
<dbReference type="GO" id="GO:0008270">
    <property type="term" value="F:zinc ion binding"/>
    <property type="evidence" value="ECO:0007669"/>
    <property type="project" value="InterPro"/>
</dbReference>
<dbReference type="InterPro" id="IPR007219">
    <property type="entry name" value="XnlR_reg_dom"/>
</dbReference>
<dbReference type="Proteomes" id="UP001310594">
    <property type="component" value="Unassembled WGS sequence"/>
</dbReference>
<protein>
    <recommendedName>
        <fullName evidence="2">Xylanolytic transcriptional activator regulatory domain-containing protein</fullName>
    </recommendedName>
</protein>
<dbReference type="InterPro" id="IPR050987">
    <property type="entry name" value="AtrR-like"/>
</dbReference>
<evidence type="ECO:0000256" key="1">
    <source>
        <dbReference type="ARBA" id="ARBA00023242"/>
    </source>
</evidence>
<dbReference type="PANTHER" id="PTHR46910">
    <property type="entry name" value="TRANSCRIPTION FACTOR PDR1"/>
    <property type="match status" value="1"/>
</dbReference>
<dbReference type="PANTHER" id="PTHR46910:SF39">
    <property type="entry name" value="ZN(II)2CYS6 TRANSCRIPTION FACTOR (EUROFUNG)"/>
    <property type="match status" value="1"/>
</dbReference>